<reference evidence="1 2" key="1">
    <citation type="journal article" date="2009" name="J. Bacteriol.">
        <title>The genome of Thermosipho africanus TCF52B: lateral genetic connections to the Firmicutes and Archaea.</title>
        <authorList>
            <person name="Nesboe C.L."/>
            <person name="Bapteste E."/>
            <person name="Curtis B."/>
            <person name="Dahle H."/>
            <person name="Lopez P."/>
            <person name="Macleod D."/>
            <person name="Dlutek M."/>
            <person name="Bowman S."/>
            <person name="Zhaxybayeva O."/>
            <person name="Birkeland N.-K."/>
            <person name="Doolittle W.F."/>
        </authorList>
    </citation>
    <scope>NUCLEOTIDE SEQUENCE [LARGE SCALE GENOMIC DNA]</scope>
    <source>
        <strain evidence="1 2">TCF52B</strain>
    </source>
</reference>
<evidence type="ECO:0000313" key="2">
    <source>
        <dbReference type="Proteomes" id="UP000002453"/>
    </source>
</evidence>
<dbReference type="KEGG" id="taf:THA_888"/>
<dbReference type="AlphaFoldDB" id="B7IGY3"/>
<proteinExistence type="predicted"/>
<dbReference type="HOGENOM" id="CLU_3334140_0_0_0"/>
<evidence type="ECO:0000313" key="1">
    <source>
        <dbReference type="EMBL" id="ACJ75347.1"/>
    </source>
</evidence>
<sequence>MEEFSSAEFAPILISPLVILPLRNTVLSTNFSYSFLPS</sequence>
<dbReference type="EMBL" id="CP001185">
    <property type="protein sequence ID" value="ACJ75347.1"/>
    <property type="molecule type" value="Genomic_DNA"/>
</dbReference>
<organism evidence="1 2">
    <name type="scientific">Thermosipho africanus (strain TCF52B)</name>
    <dbReference type="NCBI Taxonomy" id="484019"/>
    <lineage>
        <taxon>Bacteria</taxon>
        <taxon>Thermotogati</taxon>
        <taxon>Thermotogota</taxon>
        <taxon>Thermotogae</taxon>
        <taxon>Thermotogales</taxon>
        <taxon>Fervidobacteriaceae</taxon>
        <taxon>Thermosipho</taxon>
    </lineage>
</organism>
<dbReference type="Proteomes" id="UP000002453">
    <property type="component" value="Chromosome"/>
</dbReference>
<protein>
    <submittedName>
        <fullName evidence="1">Uncharacterized protein</fullName>
    </submittedName>
</protein>
<gene>
    <name evidence="1" type="ordered locus">THA_888</name>
</gene>
<accession>B7IGY3</accession>
<keyword evidence="2" id="KW-1185">Reference proteome</keyword>
<name>B7IGY3_THEAB</name>